<comment type="caution">
    <text evidence="11">The sequence shown here is derived from an EMBL/GenBank/DDBJ whole genome shotgun (WGS) entry which is preliminary data.</text>
</comment>
<keyword evidence="4" id="KW-0808">Transferase</keyword>
<dbReference type="Proteomes" id="UP000283530">
    <property type="component" value="Unassembled WGS sequence"/>
</dbReference>
<keyword evidence="6 11" id="KW-0418">Kinase</keyword>
<dbReference type="PROSITE" id="PS00108">
    <property type="entry name" value="PROTEIN_KINASE_ST"/>
    <property type="match status" value="1"/>
</dbReference>
<comment type="catalytic activity">
    <reaction evidence="8">
        <text>L-threonyl-[protein] + ATP = O-phospho-L-threonyl-[protein] + ADP + H(+)</text>
        <dbReference type="Rhea" id="RHEA:46608"/>
        <dbReference type="Rhea" id="RHEA-COMP:11060"/>
        <dbReference type="Rhea" id="RHEA-COMP:11605"/>
        <dbReference type="ChEBI" id="CHEBI:15378"/>
        <dbReference type="ChEBI" id="CHEBI:30013"/>
        <dbReference type="ChEBI" id="CHEBI:30616"/>
        <dbReference type="ChEBI" id="CHEBI:61977"/>
        <dbReference type="ChEBI" id="CHEBI:456216"/>
        <dbReference type="EC" id="2.7.11.1"/>
    </reaction>
</comment>
<dbReference type="EMBL" id="QPKB01000001">
    <property type="protein sequence ID" value="RWR73211.1"/>
    <property type="molecule type" value="Genomic_DNA"/>
</dbReference>
<dbReference type="InterPro" id="IPR011009">
    <property type="entry name" value="Kinase-like_dom_sf"/>
</dbReference>
<evidence type="ECO:0000256" key="4">
    <source>
        <dbReference type="ARBA" id="ARBA00022679"/>
    </source>
</evidence>
<evidence type="ECO:0000256" key="1">
    <source>
        <dbReference type="ARBA" id="ARBA00009903"/>
    </source>
</evidence>
<dbReference type="SUPFAM" id="SSF56112">
    <property type="entry name" value="Protein kinase-like (PK-like)"/>
    <property type="match status" value="1"/>
</dbReference>
<keyword evidence="5" id="KW-0547">Nucleotide-binding</keyword>
<keyword evidence="7" id="KW-0067">ATP-binding</keyword>
<evidence type="ECO:0000313" key="11">
    <source>
        <dbReference type="EMBL" id="RWR73211.1"/>
    </source>
</evidence>
<dbReference type="PROSITE" id="PS50011">
    <property type="entry name" value="PROTEIN_KINASE_DOM"/>
    <property type="match status" value="1"/>
</dbReference>
<dbReference type="GO" id="GO:0005524">
    <property type="term" value="F:ATP binding"/>
    <property type="evidence" value="ECO:0007669"/>
    <property type="project" value="UniProtKB-KW"/>
</dbReference>
<dbReference type="AlphaFoldDB" id="A0A3S3PUR4"/>
<dbReference type="OrthoDB" id="432483at2759"/>
<dbReference type="STRING" id="337451.A0A3S3PUR4"/>
<comment type="similarity">
    <text evidence="1">Belongs to the protein kinase superfamily. AGC Ser/Thr protein kinase family.</text>
</comment>
<dbReference type="EC" id="2.7.11.1" evidence="2"/>
<evidence type="ECO:0000256" key="9">
    <source>
        <dbReference type="ARBA" id="ARBA00048679"/>
    </source>
</evidence>
<keyword evidence="3" id="KW-0723">Serine/threonine-protein kinase</keyword>
<proteinExistence type="inferred from homology"/>
<evidence type="ECO:0000256" key="8">
    <source>
        <dbReference type="ARBA" id="ARBA00047899"/>
    </source>
</evidence>
<evidence type="ECO:0000256" key="2">
    <source>
        <dbReference type="ARBA" id="ARBA00012513"/>
    </source>
</evidence>
<evidence type="ECO:0000256" key="7">
    <source>
        <dbReference type="ARBA" id="ARBA00022840"/>
    </source>
</evidence>
<accession>A0A3S3PUR4</accession>
<sequence length="284" mass="31804">MLGIVYRDLKPENVLVRDDGHIMLSDFDLSLRCAVCPTLVRSANTDKDSSKKNLGYCVQPSCTQPTCAIQPSCIQPTCFAPRFFSSRSKKEEKKNRLKNVVYHQVKLLPELIAEPTSVRSMSFVGTHEYLAPEIIKGEGHGSAVDWWTFGIFLYELLFGKTPFKGSGNRATLFNVVGQPLRFPESPTVSFAARDLIRGLLVKEPQHRLAYRRGATEVKQHSFFQSLNWALIRCNSPPEIPKPFHLNIPVAATASEKVAGVDVKPSGIKYHIIVHYSQRGFIDTA</sequence>
<dbReference type="InterPro" id="IPR008271">
    <property type="entry name" value="Ser/Thr_kinase_AS"/>
</dbReference>
<evidence type="ECO:0000256" key="5">
    <source>
        <dbReference type="ARBA" id="ARBA00022741"/>
    </source>
</evidence>
<dbReference type="GO" id="GO:0004674">
    <property type="term" value="F:protein serine/threonine kinase activity"/>
    <property type="evidence" value="ECO:0007669"/>
    <property type="project" value="UniProtKB-KW"/>
</dbReference>
<evidence type="ECO:0000313" key="12">
    <source>
        <dbReference type="Proteomes" id="UP000283530"/>
    </source>
</evidence>
<evidence type="ECO:0000256" key="6">
    <source>
        <dbReference type="ARBA" id="ARBA00022777"/>
    </source>
</evidence>
<evidence type="ECO:0000256" key="3">
    <source>
        <dbReference type="ARBA" id="ARBA00022527"/>
    </source>
</evidence>
<protein>
    <recommendedName>
        <fullName evidence="2">non-specific serine/threonine protein kinase</fullName>
        <ecNumber evidence="2">2.7.11.1</ecNumber>
    </recommendedName>
</protein>
<organism evidence="11 12">
    <name type="scientific">Cinnamomum micranthum f. kanehirae</name>
    <dbReference type="NCBI Taxonomy" id="337451"/>
    <lineage>
        <taxon>Eukaryota</taxon>
        <taxon>Viridiplantae</taxon>
        <taxon>Streptophyta</taxon>
        <taxon>Embryophyta</taxon>
        <taxon>Tracheophyta</taxon>
        <taxon>Spermatophyta</taxon>
        <taxon>Magnoliopsida</taxon>
        <taxon>Magnoliidae</taxon>
        <taxon>Laurales</taxon>
        <taxon>Lauraceae</taxon>
        <taxon>Cinnamomum</taxon>
    </lineage>
</organism>
<dbReference type="Pfam" id="PF00069">
    <property type="entry name" value="Pkinase"/>
    <property type="match status" value="1"/>
</dbReference>
<gene>
    <name evidence="11" type="ORF">CKAN_00146900</name>
</gene>
<dbReference type="Gene3D" id="1.10.510.10">
    <property type="entry name" value="Transferase(Phosphotransferase) domain 1"/>
    <property type="match status" value="2"/>
</dbReference>
<comment type="catalytic activity">
    <reaction evidence="9">
        <text>L-seryl-[protein] + ATP = O-phospho-L-seryl-[protein] + ADP + H(+)</text>
        <dbReference type="Rhea" id="RHEA:17989"/>
        <dbReference type="Rhea" id="RHEA-COMP:9863"/>
        <dbReference type="Rhea" id="RHEA-COMP:11604"/>
        <dbReference type="ChEBI" id="CHEBI:15378"/>
        <dbReference type="ChEBI" id="CHEBI:29999"/>
        <dbReference type="ChEBI" id="CHEBI:30616"/>
        <dbReference type="ChEBI" id="CHEBI:83421"/>
        <dbReference type="ChEBI" id="CHEBI:456216"/>
        <dbReference type="EC" id="2.7.11.1"/>
    </reaction>
</comment>
<dbReference type="PANTHER" id="PTHR45637">
    <property type="entry name" value="FLIPPASE KINASE 1-RELATED"/>
    <property type="match status" value="1"/>
</dbReference>
<dbReference type="SMART" id="SM00220">
    <property type="entry name" value="S_TKc"/>
    <property type="match status" value="1"/>
</dbReference>
<name>A0A3S3PUR4_9MAGN</name>
<dbReference type="FunFam" id="1.10.510.10:FF:000020">
    <property type="entry name" value="serine/threonine-protein kinase D6PK-like"/>
    <property type="match status" value="1"/>
</dbReference>
<evidence type="ECO:0000259" key="10">
    <source>
        <dbReference type="PROSITE" id="PS50011"/>
    </source>
</evidence>
<keyword evidence="12" id="KW-1185">Reference proteome</keyword>
<feature type="domain" description="Protein kinase" evidence="10">
    <location>
        <begin position="1"/>
        <end position="223"/>
    </location>
</feature>
<dbReference type="InterPro" id="IPR000719">
    <property type="entry name" value="Prot_kinase_dom"/>
</dbReference>
<reference evidence="11 12" key="1">
    <citation type="journal article" date="2019" name="Nat. Plants">
        <title>Stout camphor tree genome fills gaps in understanding of flowering plant genome evolution.</title>
        <authorList>
            <person name="Chaw S.M."/>
            <person name="Liu Y.C."/>
            <person name="Wu Y.W."/>
            <person name="Wang H.Y."/>
            <person name="Lin C.I."/>
            <person name="Wu C.S."/>
            <person name="Ke H.M."/>
            <person name="Chang L.Y."/>
            <person name="Hsu C.Y."/>
            <person name="Yang H.T."/>
            <person name="Sudianto E."/>
            <person name="Hsu M.H."/>
            <person name="Wu K.P."/>
            <person name="Wang L.N."/>
            <person name="Leebens-Mack J.H."/>
            <person name="Tsai I.J."/>
        </authorList>
    </citation>
    <scope>NUCLEOTIDE SEQUENCE [LARGE SCALE GENOMIC DNA]</scope>
    <source>
        <strain evidence="12">cv. Chaw 1501</strain>
        <tissue evidence="11">Young leaves</tissue>
    </source>
</reference>